<proteinExistence type="predicted"/>
<dbReference type="AlphaFoldDB" id="A0A6S6SS18"/>
<dbReference type="EMBL" id="CACVAW010000054">
    <property type="protein sequence ID" value="CAA6813289.1"/>
    <property type="molecule type" value="Genomic_DNA"/>
</dbReference>
<dbReference type="InterPro" id="IPR010352">
    <property type="entry name" value="DUF945"/>
</dbReference>
<organism evidence="1">
    <name type="scientific">uncultured Campylobacterales bacterium</name>
    <dbReference type="NCBI Taxonomy" id="352960"/>
    <lineage>
        <taxon>Bacteria</taxon>
        <taxon>Pseudomonadati</taxon>
        <taxon>Campylobacterota</taxon>
        <taxon>Epsilonproteobacteria</taxon>
        <taxon>Campylobacterales</taxon>
        <taxon>environmental samples</taxon>
    </lineage>
</organism>
<protein>
    <submittedName>
        <fullName evidence="1">Secreted protein containing DUF945, bacterial</fullName>
    </submittedName>
</protein>
<dbReference type="Pfam" id="PF06097">
    <property type="entry name" value="DUF945"/>
    <property type="match status" value="1"/>
</dbReference>
<gene>
    <name evidence="1" type="ORF">HELGO_WM22744</name>
</gene>
<reference evidence="1" key="1">
    <citation type="submission" date="2020-01" db="EMBL/GenBank/DDBJ databases">
        <authorList>
            <person name="Meier V. D."/>
            <person name="Meier V D."/>
        </authorList>
    </citation>
    <scope>NUCLEOTIDE SEQUENCE</scope>
    <source>
        <strain evidence="1">HLG_WM_MAG_12</strain>
    </source>
</reference>
<sequence>MKKILVFIVVVLIGYFGSVAFVGSKSEEHHEKYINQVNKIYQKHGIELKSKLIKKSFFTAKYELSMDYTNENMKKIIAEFYTLPMVFEYDVEFGPLLFRNGFGLGYAGFYSKKSLNSVLAKDLSTGIFKGKETNLVTKGRITFSDKLICDVFMDEININIMGAVNVKVAESSLVSKTDIKTLLGSGTVNIPSVELTDLTNPAKKVTIENIDLHANIKEFIETTLLGDFVLDIEKVSLAGNEFQFQPRVEVGMNENEKGLLDINAKLVYKNLKGQLSPIKVNNANISMALNKLDKSSLLVLSTYFKEVQNKQLALFDKMSNKDANITLIYQEIEALNSEIAGKIMPLIKNVLVLNKTNLKIDANINKENKLDFKADYIADGIPNRIDDFEYELPTVLANSFKAEVSLEVIKSIAGLLRVPSEQLAYYISEGFIEDLGDVYTTKANYEPVKLVVNSRDKTALVSPFVIIE</sequence>
<accession>A0A6S6SS18</accession>
<name>A0A6S6SS18_9BACT</name>
<evidence type="ECO:0000313" key="1">
    <source>
        <dbReference type="EMBL" id="CAA6813289.1"/>
    </source>
</evidence>